<evidence type="ECO:0008006" key="7">
    <source>
        <dbReference type="Google" id="ProtNLM"/>
    </source>
</evidence>
<dbReference type="InterPro" id="IPR044068">
    <property type="entry name" value="CB"/>
</dbReference>
<dbReference type="PANTHER" id="PTHR30349">
    <property type="entry name" value="PHAGE INTEGRASE-RELATED"/>
    <property type="match status" value="1"/>
</dbReference>
<dbReference type="InterPro" id="IPR004107">
    <property type="entry name" value="Integrase_SAM-like_N"/>
</dbReference>
<comment type="caution">
    <text evidence="6">The sequence shown here is derived from an EMBL/GenBank/DDBJ whole genome shotgun (WGS) entry which is preliminary data.</text>
</comment>
<dbReference type="AlphaFoldDB" id="X0YIY3"/>
<feature type="non-terminal residue" evidence="6">
    <location>
        <position position="245"/>
    </location>
</feature>
<sequence>FEAGFLGSGIWADRLRKYLKYLDEERNLSAGGIDYYARKLKVFTEWLEGRRCTDVKAATLKDFIQFKREQSLKETTLSKFLYSIRYFFDFLITQGLVKQKINPAQELRIKGHQYAKRQMLTETELKQVIDCLEQEVYVSRNAEEISGMILHFRAVRDLCLLLLFVLYGLRLSEMAGIRLDDIDFDKRSISIRAKGNRRVRKKNRTILIEEVGWRALGEYLKVRRYPGQPQLWISWKGGPLRAASI</sequence>
<dbReference type="Pfam" id="PF00589">
    <property type="entry name" value="Phage_integrase"/>
    <property type="match status" value="1"/>
</dbReference>
<dbReference type="PANTHER" id="PTHR30349:SF41">
    <property type="entry name" value="INTEGRASE_RECOMBINASE PROTEIN MJ0367-RELATED"/>
    <property type="match status" value="1"/>
</dbReference>
<dbReference type="InterPro" id="IPR013762">
    <property type="entry name" value="Integrase-like_cat_sf"/>
</dbReference>
<accession>X0YIY3</accession>
<dbReference type="SUPFAM" id="SSF56349">
    <property type="entry name" value="DNA breaking-rejoining enzymes"/>
    <property type="match status" value="1"/>
</dbReference>
<dbReference type="EMBL" id="BARS01047139">
    <property type="protein sequence ID" value="GAG36786.1"/>
    <property type="molecule type" value="Genomic_DNA"/>
</dbReference>
<evidence type="ECO:0000259" key="4">
    <source>
        <dbReference type="PROSITE" id="PS51898"/>
    </source>
</evidence>
<dbReference type="PROSITE" id="PS51898">
    <property type="entry name" value="TYR_RECOMBINASE"/>
    <property type="match status" value="1"/>
</dbReference>
<dbReference type="InterPro" id="IPR011010">
    <property type="entry name" value="DNA_brk_join_enz"/>
</dbReference>
<organism evidence="6">
    <name type="scientific">marine sediment metagenome</name>
    <dbReference type="NCBI Taxonomy" id="412755"/>
    <lineage>
        <taxon>unclassified sequences</taxon>
        <taxon>metagenomes</taxon>
        <taxon>ecological metagenomes</taxon>
    </lineage>
</organism>
<evidence type="ECO:0000313" key="6">
    <source>
        <dbReference type="EMBL" id="GAG36786.1"/>
    </source>
</evidence>
<dbReference type="PROSITE" id="PS51900">
    <property type="entry name" value="CB"/>
    <property type="match status" value="1"/>
</dbReference>
<keyword evidence="3" id="KW-0233">DNA recombination</keyword>
<evidence type="ECO:0000256" key="1">
    <source>
        <dbReference type="ARBA" id="ARBA00022908"/>
    </source>
</evidence>
<evidence type="ECO:0000256" key="3">
    <source>
        <dbReference type="ARBA" id="ARBA00023172"/>
    </source>
</evidence>
<evidence type="ECO:0000259" key="5">
    <source>
        <dbReference type="PROSITE" id="PS51900"/>
    </source>
</evidence>
<gene>
    <name evidence="6" type="ORF">S01H1_70850</name>
</gene>
<protein>
    <recommendedName>
        <fullName evidence="7">Tyr recombinase domain-containing protein</fullName>
    </recommendedName>
</protein>
<feature type="domain" description="Core-binding (CB)" evidence="5">
    <location>
        <begin position="9"/>
        <end position="92"/>
    </location>
</feature>
<evidence type="ECO:0000256" key="2">
    <source>
        <dbReference type="ARBA" id="ARBA00023125"/>
    </source>
</evidence>
<dbReference type="Gene3D" id="1.10.150.130">
    <property type="match status" value="1"/>
</dbReference>
<dbReference type="GO" id="GO:0015074">
    <property type="term" value="P:DNA integration"/>
    <property type="evidence" value="ECO:0007669"/>
    <property type="project" value="UniProtKB-KW"/>
</dbReference>
<dbReference type="Pfam" id="PF02899">
    <property type="entry name" value="Phage_int_SAM_1"/>
    <property type="match status" value="1"/>
</dbReference>
<feature type="non-terminal residue" evidence="6">
    <location>
        <position position="1"/>
    </location>
</feature>
<dbReference type="InterPro" id="IPR050090">
    <property type="entry name" value="Tyrosine_recombinase_XerCD"/>
</dbReference>
<keyword evidence="1" id="KW-0229">DNA integration</keyword>
<reference evidence="6" key="1">
    <citation type="journal article" date="2014" name="Front. Microbiol.">
        <title>High frequency of phylogenetically diverse reductive dehalogenase-homologous genes in deep subseafloor sedimentary metagenomes.</title>
        <authorList>
            <person name="Kawai M."/>
            <person name="Futagami T."/>
            <person name="Toyoda A."/>
            <person name="Takaki Y."/>
            <person name="Nishi S."/>
            <person name="Hori S."/>
            <person name="Arai W."/>
            <person name="Tsubouchi T."/>
            <person name="Morono Y."/>
            <person name="Uchiyama I."/>
            <person name="Ito T."/>
            <person name="Fujiyama A."/>
            <person name="Inagaki F."/>
            <person name="Takami H."/>
        </authorList>
    </citation>
    <scope>NUCLEOTIDE SEQUENCE</scope>
    <source>
        <strain evidence="6">Expedition CK06-06</strain>
    </source>
</reference>
<dbReference type="GO" id="GO:0006310">
    <property type="term" value="P:DNA recombination"/>
    <property type="evidence" value="ECO:0007669"/>
    <property type="project" value="UniProtKB-KW"/>
</dbReference>
<dbReference type="InterPro" id="IPR002104">
    <property type="entry name" value="Integrase_catalytic"/>
</dbReference>
<dbReference type="Gene3D" id="1.10.443.10">
    <property type="entry name" value="Intergrase catalytic core"/>
    <property type="match status" value="1"/>
</dbReference>
<keyword evidence="2" id="KW-0238">DNA-binding</keyword>
<name>X0YIY3_9ZZZZ</name>
<dbReference type="GO" id="GO:0003677">
    <property type="term" value="F:DNA binding"/>
    <property type="evidence" value="ECO:0007669"/>
    <property type="project" value="UniProtKB-KW"/>
</dbReference>
<proteinExistence type="predicted"/>
<feature type="domain" description="Tyr recombinase" evidence="4">
    <location>
        <begin position="115"/>
        <end position="245"/>
    </location>
</feature>
<dbReference type="InterPro" id="IPR010998">
    <property type="entry name" value="Integrase_recombinase_N"/>
</dbReference>